<evidence type="ECO:0000256" key="5">
    <source>
        <dbReference type="ARBA" id="ARBA00022525"/>
    </source>
</evidence>
<dbReference type="GO" id="GO:0005576">
    <property type="term" value="C:extracellular region"/>
    <property type="evidence" value="ECO:0007669"/>
    <property type="project" value="UniProtKB-SubCell"/>
</dbReference>
<comment type="catalytic activity">
    <reaction evidence="1 15">
        <text>2 a phenolic donor + H2O2 = 2 a phenolic radical donor + 2 H2O</text>
        <dbReference type="Rhea" id="RHEA:56136"/>
        <dbReference type="ChEBI" id="CHEBI:15377"/>
        <dbReference type="ChEBI" id="CHEBI:16240"/>
        <dbReference type="ChEBI" id="CHEBI:139520"/>
        <dbReference type="ChEBI" id="CHEBI:139521"/>
        <dbReference type="EC" id="1.11.1.7"/>
    </reaction>
</comment>
<keyword evidence="11 14" id="KW-0408">Iron</keyword>
<dbReference type="GO" id="GO:0042744">
    <property type="term" value="P:hydrogen peroxide catabolic process"/>
    <property type="evidence" value="ECO:0007669"/>
    <property type="project" value="UniProtKB-KW"/>
</dbReference>
<evidence type="ECO:0000256" key="4">
    <source>
        <dbReference type="ARBA" id="ARBA00012313"/>
    </source>
</evidence>
<evidence type="ECO:0000256" key="11">
    <source>
        <dbReference type="ARBA" id="ARBA00023004"/>
    </source>
</evidence>
<evidence type="ECO:0000256" key="8">
    <source>
        <dbReference type="ARBA" id="ARBA00022723"/>
    </source>
</evidence>
<keyword evidence="8 14" id="KW-0479">Metal-binding</keyword>
<keyword evidence="10 15" id="KW-0560">Oxidoreductase</keyword>
<dbReference type="Proteomes" id="UP000593564">
    <property type="component" value="Unassembled WGS sequence"/>
</dbReference>
<evidence type="ECO:0000313" key="18">
    <source>
        <dbReference type="Proteomes" id="UP000593564"/>
    </source>
</evidence>
<dbReference type="InterPro" id="IPR000823">
    <property type="entry name" value="Peroxidase_pln"/>
</dbReference>
<dbReference type="GO" id="GO:0140825">
    <property type="term" value="F:lactoperoxidase activity"/>
    <property type="evidence" value="ECO:0007669"/>
    <property type="project" value="UniProtKB-EC"/>
</dbReference>
<comment type="similarity">
    <text evidence="3">Belongs to the peroxidase family. Ascorbate peroxidase subfamily.</text>
</comment>
<feature type="domain" description="Plant heme peroxidase family profile" evidence="16">
    <location>
        <begin position="26"/>
        <end position="211"/>
    </location>
</feature>
<dbReference type="GO" id="GO:0046872">
    <property type="term" value="F:metal ion binding"/>
    <property type="evidence" value="ECO:0007669"/>
    <property type="project" value="UniProtKB-UniRule"/>
</dbReference>
<dbReference type="PANTHER" id="PTHR31517">
    <property type="match status" value="1"/>
</dbReference>
<comment type="subcellular location">
    <subcellularLocation>
        <location evidence="15">Secreted</location>
    </subcellularLocation>
</comment>
<evidence type="ECO:0000256" key="6">
    <source>
        <dbReference type="ARBA" id="ARBA00022559"/>
    </source>
</evidence>
<dbReference type="SUPFAM" id="SSF48113">
    <property type="entry name" value="Heme-dependent peroxidases"/>
    <property type="match status" value="1"/>
</dbReference>
<evidence type="ECO:0000256" key="9">
    <source>
        <dbReference type="ARBA" id="ARBA00022837"/>
    </source>
</evidence>
<dbReference type="PROSITE" id="PS50873">
    <property type="entry name" value="PEROXIDASE_4"/>
    <property type="match status" value="1"/>
</dbReference>
<dbReference type="PRINTS" id="PR00461">
    <property type="entry name" value="PLPEROXIDASE"/>
</dbReference>
<proteinExistence type="inferred from homology"/>
<evidence type="ECO:0000256" key="14">
    <source>
        <dbReference type="PIRSR" id="PIRSR600823-3"/>
    </source>
</evidence>
<evidence type="ECO:0000259" key="16">
    <source>
        <dbReference type="PROSITE" id="PS50873"/>
    </source>
</evidence>
<feature type="binding site" evidence="14">
    <location>
        <position position="132"/>
    </location>
    <ligand>
        <name>Ca(2+)</name>
        <dbReference type="ChEBI" id="CHEBI:29108"/>
        <label>2</label>
    </ligand>
</feature>
<keyword evidence="9 14" id="KW-0106">Calcium</keyword>
<dbReference type="InterPro" id="IPR019793">
    <property type="entry name" value="Peroxidases_heam-ligand_BS"/>
</dbReference>
<keyword evidence="18" id="KW-1185">Reference proteome</keyword>
<keyword evidence="6 15" id="KW-0575">Peroxidase</keyword>
<feature type="binding site" evidence="13">
    <location>
        <position position="64"/>
    </location>
    <ligand>
        <name>substrate</name>
    </ligand>
</feature>
<dbReference type="AlphaFoldDB" id="A0A7J7GCI7"/>
<evidence type="ECO:0000256" key="3">
    <source>
        <dbReference type="ARBA" id="ARBA00006873"/>
    </source>
</evidence>
<comment type="cofactor">
    <cofactor evidence="14 15">
        <name>heme b</name>
        <dbReference type="ChEBI" id="CHEBI:60344"/>
    </cofactor>
    <text evidence="14 15">Binds 1 heme b (iron(II)-protoporphyrin IX) group per subunit.</text>
</comment>
<feature type="binding site" evidence="14">
    <location>
        <position position="95"/>
    </location>
    <ligand>
        <name>Ca(2+)</name>
        <dbReference type="ChEBI" id="CHEBI:29108"/>
        <label>2</label>
    </ligand>
</feature>
<evidence type="ECO:0000256" key="15">
    <source>
        <dbReference type="RuleBase" id="RU362060"/>
    </source>
</evidence>
<feature type="binding site" description="axial binding residue" evidence="14">
    <location>
        <position position="94"/>
    </location>
    <ligand>
        <name>heme b</name>
        <dbReference type="ChEBI" id="CHEBI:60344"/>
    </ligand>
    <ligandPart>
        <name>Fe</name>
        <dbReference type="ChEBI" id="CHEBI:18248"/>
    </ligandPart>
</feature>
<dbReference type="InterPro" id="IPR002016">
    <property type="entry name" value="Haem_peroxidase"/>
</dbReference>
<dbReference type="GO" id="GO:0006979">
    <property type="term" value="P:response to oxidative stress"/>
    <property type="evidence" value="ECO:0007669"/>
    <property type="project" value="UniProtKB-UniRule"/>
</dbReference>
<dbReference type="Gene3D" id="1.10.420.10">
    <property type="entry name" value="Peroxidase, domain 2"/>
    <property type="match status" value="2"/>
</dbReference>
<evidence type="ECO:0000256" key="7">
    <source>
        <dbReference type="ARBA" id="ARBA00022617"/>
    </source>
</evidence>
<comment type="cofactor">
    <cofactor evidence="14 15">
        <name>Ca(2+)</name>
        <dbReference type="ChEBI" id="CHEBI:29108"/>
    </cofactor>
    <text evidence="14 15">Binds 2 calcium ions per subunit.</text>
</comment>
<comment type="similarity">
    <text evidence="15">Belongs to the peroxidase family. Classical plant (class III) peroxidase subfamily.</text>
</comment>
<sequence length="325" mass="35924">MYPYSLTQHRLCNPKKMPFRTSLSEDLISSTRPNSVALAGGPNYAVPTGRRDGLASNPNLVNFPGPSISISQALKFFTTKKLSLKDMVTLLGAHTIGVAHCGFFQDRLSNFQGSGKLDPTAFLDQNTSFVFDNEYYHQIKLKRGVMQIDQELALDKGSAPIVTGFASNAIGFQQGFAKAIVKMGGIEVLVGNARKLEKILGLKRETTKLSMNSESKIQIKLIYKNLVSSSYSGIGSVVGWGRGKEEEFLVWNLEFRRALLAWEEEETTFRGHRPLFPFGDQFSIFEASAVRLSSGPLNFLRLARFGLFDDSSVLHCTPARLDTGP</sequence>
<dbReference type="InterPro" id="IPR010255">
    <property type="entry name" value="Haem_peroxidase_sf"/>
</dbReference>
<dbReference type="PRINTS" id="PR00458">
    <property type="entry name" value="PEROXIDASE"/>
</dbReference>
<evidence type="ECO:0000256" key="2">
    <source>
        <dbReference type="ARBA" id="ARBA00002322"/>
    </source>
</evidence>
<evidence type="ECO:0000313" key="17">
    <source>
        <dbReference type="EMBL" id="KAF5938005.1"/>
    </source>
</evidence>
<dbReference type="Pfam" id="PF00141">
    <property type="entry name" value="peroxidase"/>
    <property type="match status" value="1"/>
</dbReference>
<dbReference type="PROSITE" id="PS00435">
    <property type="entry name" value="PEROXIDASE_1"/>
    <property type="match status" value="1"/>
</dbReference>
<name>A0A7J7GCI7_CAMSI</name>
<feature type="binding site" evidence="14">
    <location>
        <position position="127"/>
    </location>
    <ligand>
        <name>Ca(2+)</name>
        <dbReference type="ChEBI" id="CHEBI:29108"/>
        <label>2</label>
    </ligand>
</feature>
<evidence type="ECO:0000256" key="1">
    <source>
        <dbReference type="ARBA" id="ARBA00000189"/>
    </source>
</evidence>
<accession>A0A7J7GCI7</accession>
<comment type="function">
    <text evidence="2">Removal of H(2)O(2), oxidation of toxic reductants, biosynthesis and degradation of lignin, suberization, auxin catabolism, response to environmental stresses such as wounding, pathogen attack and oxidative stress. These functions might be dependent on each isozyme/isoform in each plant tissue.</text>
</comment>
<keyword evidence="5 15" id="KW-0964">Secreted</keyword>
<feature type="binding site" evidence="14">
    <location>
        <position position="124"/>
    </location>
    <ligand>
        <name>Ca(2+)</name>
        <dbReference type="ChEBI" id="CHEBI:29108"/>
        <label>2</label>
    </ligand>
</feature>
<reference evidence="17 18" key="2">
    <citation type="submission" date="2020-07" db="EMBL/GenBank/DDBJ databases">
        <title>Genome assembly of wild tea tree DASZ reveals pedigree and selection history of tea varieties.</title>
        <authorList>
            <person name="Zhang W."/>
        </authorList>
    </citation>
    <scope>NUCLEOTIDE SEQUENCE [LARGE SCALE GENOMIC DNA]</scope>
    <source>
        <strain evidence="18">cv. G240</strain>
        <tissue evidence="17">Leaf</tissue>
    </source>
</reference>
<evidence type="ECO:0000256" key="10">
    <source>
        <dbReference type="ARBA" id="ARBA00023002"/>
    </source>
</evidence>
<evidence type="ECO:0000256" key="13">
    <source>
        <dbReference type="PIRSR" id="PIRSR600823-2"/>
    </source>
</evidence>
<keyword evidence="12 15" id="KW-0376">Hydrogen peroxide</keyword>
<dbReference type="EC" id="1.11.1.7" evidence="4 15"/>
<organism evidence="17 18">
    <name type="scientific">Camellia sinensis</name>
    <name type="common">Tea plant</name>
    <name type="synonym">Thea sinensis</name>
    <dbReference type="NCBI Taxonomy" id="4442"/>
    <lineage>
        <taxon>Eukaryota</taxon>
        <taxon>Viridiplantae</taxon>
        <taxon>Streptophyta</taxon>
        <taxon>Embryophyta</taxon>
        <taxon>Tracheophyta</taxon>
        <taxon>Spermatophyta</taxon>
        <taxon>Magnoliopsida</taxon>
        <taxon>eudicotyledons</taxon>
        <taxon>Gunneridae</taxon>
        <taxon>Pentapetalae</taxon>
        <taxon>asterids</taxon>
        <taxon>Ericales</taxon>
        <taxon>Theaceae</taxon>
        <taxon>Camellia</taxon>
    </lineage>
</organism>
<keyword evidence="7 15" id="KW-0349">Heme</keyword>
<dbReference type="PANTHER" id="PTHR31517:SF59">
    <property type="entry name" value="PEROXIDASE"/>
    <property type="match status" value="1"/>
</dbReference>
<dbReference type="EMBL" id="JACBKZ010000012">
    <property type="protein sequence ID" value="KAF5938005.1"/>
    <property type="molecule type" value="Genomic_DNA"/>
</dbReference>
<dbReference type="GO" id="GO:0020037">
    <property type="term" value="F:heme binding"/>
    <property type="evidence" value="ECO:0007669"/>
    <property type="project" value="UniProtKB-UniRule"/>
</dbReference>
<comment type="caution">
    <text evidence="17">The sequence shown here is derived from an EMBL/GenBank/DDBJ whole genome shotgun (WGS) entry which is preliminary data.</text>
</comment>
<gene>
    <name evidence="17" type="ORF">HYC85_025511</name>
</gene>
<evidence type="ECO:0000256" key="12">
    <source>
        <dbReference type="ARBA" id="ARBA00023324"/>
    </source>
</evidence>
<reference evidence="18" key="1">
    <citation type="journal article" date="2020" name="Nat. Commun.">
        <title>Genome assembly of wild tea tree DASZ reveals pedigree and selection history of tea varieties.</title>
        <authorList>
            <person name="Zhang W."/>
            <person name="Zhang Y."/>
            <person name="Qiu H."/>
            <person name="Guo Y."/>
            <person name="Wan H."/>
            <person name="Zhang X."/>
            <person name="Scossa F."/>
            <person name="Alseekh S."/>
            <person name="Zhang Q."/>
            <person name="Wang P."/>
            <person name="Xu L."/>
            <person name="Schmidt M.H."/>
            <person name="Jia X."/>
            <person name="Li D."/>
            <person name="Zhu A."/>
            <person name="Guo F."/>
            <person name="Chen W."/>
            <person name="Ni D."/>
            <person name="Usadel B."/>
            <person name="Fernie A.R."/>
            <person name="Wen W."/>
        </authorList>
    </citation>
    <scope>NUCLEOTIDE SEQUENCE [LARGE SCALE GENOMIC DNA]</scope>
    <source>
        <strain evidence="18">cv. G240</strain>
    </source>
</reference>
<protein>
    <recommendedName>
        <fullName evidence="4 15">Peroxidase</fullName>
        <ecNumber evidence="4 15">1.11.1.7</ecNumber>
    </recommendedName>
</protein>